<dbReference type="Proteomes" id="UP000509443">
    <property type="component" value="Chromosome"/>
</dbReference>
<dbReference type="PROSITE" id="PS51208">
    <property type="entry name" value="AUTOTRANSPORTER"/>
    <property type="match status" value="1"/>
</dbReference>
<dbReference type="SUPFAM" id="SSF51126">
    <property type="entry name" value="Pectin lyase-like"/>
    <property type="match status" value="1"/>
</dbReference>
<keyword evidence="2" id="KW-0732">Signal</keyword>
<dbReference type="NCBIfam" id="TIGR01414">
    <property type="entry name" value="autotrans_barl"/>
    <property type="match status" value="1"/>
</dbReference>
<dbReference type="PANTHER" id="PTHR35037:SF2">
    <property type="match status" value="1"/>
</dbReference>
<reference evidence="4 5" key="1">
    <citation type="submission" date="2020-06" db="EMBL/GenBank/DDBJ databases">
        <title>Complete closed genome sequence of Bartonella alsatica CIP 105477.</title>
        <authorList>
            <person name="Thibau A."/>
            <person name="Schultze T.G."/>
            <person name="Kempf V.A.J."/>
        </authorList>
    </citation>
    <scope>NUCLEOTIDE SEQUENCE [LARGE SCALE GENOMIC DNA]</scope>
    <source>
        <strain evidence="4 5">CIP 105477</strain>
    </source>
</reference>
<dbReference type="SMART" id="SM00869">
    <property type="entry name" value="Autotransporter"/>
    <property type="match status" value="1"/>
</dbReference>
<dbReference type="EMBL" id="CP058235">
    <property type="protein sequence ID" value="QLC51768.1"/>
    <property type="molecule type" value="Genomic_DNA"/>
</dbReference>
<dbReference type="SUPFAM" id="SSF103515">
    <property type="entry name" value="Autotransporter"/>
    <property type="match status" value="1"/>
</dbReference>
<gene>
    <name evidence="4" type="ORF">HWV54_02255</name>
</gene>
<organism evidence="4 5">
    <name type="scientific">Bartonella alsatica</name>
    <dbReference type="NCBI Taxonomy" id="52764"/>
    <lineage>
        <taxon>Bacteria</taxon>
        <taxon>Pseudomonadati</taxon>
        <taxon>Pseudomonadota</taxon>
        <taxon>Alphaproteobacteria</taxon>
        <taxon>Hyphomicrobiales</taxon>
        <taxon>Bartonellaceae</taxon>
        <taxon>Bartonella</taxon>
    </lineage>
</organism>
<proteinExistence type="predicted"/>
<dbReference type="Pfam" id="PF03797">
    <property type="entry name" value="Autotransporter"/>
    <property type="match status" value="1"/>
</dbReference>
<evidence type="ECO:0000256" key="1">
    <source>
        <dbReference type="SAM" id="MobiDB-lite"/>
    </source>
</evidence>
<dbReference type="RefSeq" id="WP_005864605.1">
    <property type="nucleotide sequence ID" value="NZ_CACVBB010000005.1"/>
</dbReference>
<sequence>MKKKSFLLYTVSGVIFCSSSLSYALNLTSPLLLTKDFLSTRPTADTPTDRSANSKSTGDNISESITTETDTESRRRQDTFSRFTNLITKKNLPSSLVSTQADSAKPAPKKQEQIENVHSTAEAKDGKTITLHNAKVQDRNFAVIADGKNSIVNMLEGTVTANFVALNASNGGTIDATGVTVTAASTGLVNINGIINLKDSTVHVTSIHGADGIVFRNNPYIQLENDIHANAERRGNTIQKQNLANQVTLNNTQLFVKNGAGISIYGANMDGEVSLKDSAIYADILLQNTKEKSAPAHSFMLNTNNSYLEGRVKISGENETIFDLKNGTKWLLKTNQHPVNNDKNPSDYSQFSVDEKSYSNLSTLKLTDSAIIFGKPVAGHYQTLFVGSNSQQGDKPLNALAAYSATGAAEIYLNTKWSNHSPVLQQETDRLLINGDVSGTTVIHVNLLEKNKKLTDSSSVGGKHMASAPLSTQGVSIIQVSGKANENSFKLAGNYMAISGLPYKYVLTAYAPGTSHASQNLFGKNDNNFWDFRLQNAYIDSNKKIRALLPQVANYLVMPNTLFASGFSDVNNQNTLLGNMRTTMFGAENNKKNAIFVSSYGEKLSLSSNRDSLHYGYDADVNYTAIQLGIVLATLESKNISTHFGLLGTYGTLTFIPKNMEDSKKTTLNKWSLTAYNDFQHSNGIYVNTLLSYGTVKGNITTALIGNVAKLDSTETLSVSTTIGQKLATGTKGLIFEPQAQFTYQNLMFDVLSDANDFEVDMNNPHQWLIRVGGRLTQNLTTIEEDNTVSFYGKLNMIKAFGDGETIKIVDTFYLDPTGSSIEVGVGVNALFSQKIALYGDISYRQKLQRAGVSGTNFSGGIRYHF</sequence>
<keyword evidence="5" id="KW-1185">Reference proteome</keyword>
<dbReference type="InterPro" id="IPR012332">
    <property type="entry name" value="Autotransporter_pectin_lyase_C"/>
</dbReference>
<feature type="compositionally biased region" description="Polar residues" evidence="1">
    <location>
        <begin position="40"/>
        <end position="60"/>
    </location>
</feature>
<evidence type="ECO:0000256" key="2">
    <source>
        <dbReference type="SAM" id="SignalP"/>
    </source>
</evidence>
<protein>
    <submittedName>
        <fullName evidence="4">Autotransporter outer membrane beta-barrel domain-containing protein</fullName>
    </submittedName>
</protein>
<evidence type="ECO:0000313" key="5">
    <source>
        <dbReference type="Proteomes" id="UP000509443"/>
    </source>
</evidence>
<dbReference type="Gene3D" id="2.160.20.20">
    <property type="match status" value="1"/>
</dbReference>
<feature type="region of interest" description="Disordered" evidence="1">
    <location>
        <begin position="40"/>
        <end position="79"/>
    </location>
</feature>
<name>A0ABX6QGP6_9HYPH</name>
<accession>A0ABX6QGP6</accession>
<dbReference type="InterPro" id="IPR036709">
    <property type="entry name" value="Autotransporte_beta_dom_sf"/>
</dbReference>
<evidence type="ECO:0000259" key="3">
    <source>
        <dbReference type="PROSITE" id="PS51208"/>
    </source>
</evidence>
<feature type="domain" description="Autotransporter" evidence="3">
    <location>
        <begin position="588"/>
        <end position="866"/>
    </location>
</feature>
<dbReference type="InterPro" id="IPR005546">
    <property type="entry name" value="Autotransporte_beta"/>
</dbReference>
<dbReference type="PANTHER" id="PTHR35037">
    <property type="entry name" value="C-TERMINAL REGION OF AIDA-LIKE PROTEIN"/>
    <property type="match status" value="1"/>
</dbReference>
<evidence type="ECO:0000313" key="4">
    <source>
        <dbReference type="EMBL" id="QLC51768.1"/>
    </source>
</evidence>
<dbReference type="InterPro" id="IPR011050">
    <property type="entry name" value="Pectin_lyase_fold/virulence"/>
</dbReference>
<feature type="chain" id="PRO_5045462395" evidence="2">
    <location>
        <begin position="25"/>
        <end position="866"/>
    </location>
</feature>
<dbReference type="InterPro" id="IPR051551">
    <property type="entry name" value="Autotransporter_adhesion"/>
</dbReference>
<dbReference type="InterPro" id="IPR006315">
    <property type="entry name" value="OM_autotransptr_brl_dom"/>
</dbReference>
<dbReference type="Gene3D" id="2.40.128.130">
    <property type="entry name" value="Autotransporter beta-domain"/>
    <property type="match status" value="1"/>
</dbReference>
<feature type="signal peptide" evidence="2">
    <location>
        <begin position="1"/>
        <end position="24"/>
    </location>
</feature>